<name>A0ABW6SEZ9_9NOCA</name>
<evidence type="ECO:0000313" key="1">
    <source>
        <dbReference type="EMBL" id="MFF3574900.1"/>
    </source>
</evidence>
<sequence length="134" mass="14786">MGIELIARLGLAARVAADLREVHLGSWESGLLRKMVAEGDPVARRMQAEERWDVIPGAEPAEEFATRVRKAVKRLAPANAWPCSPTAASSARRCRWPAALATNRRCSCTVPSRARTRVMVDWPDALALSIRLSR</sequence>
<dbReference type="InterPro" id="IPR013078">
    <property type="entry name" value="His_Pase_superF_clade-1"/>
</dbReference>
<reference evidence="1 2" key="1">
    <citation type="submission" date="2024-10" db="EMBL/GenBank/DDBJ databases">
        <title>The Natural Products Discovery Center: Release of the First 8490 Sequenced Strains for Exploring Actinobacteria Biosynthetic Diversity.</title>
        <authorList>
            <person name="Kalkreuter E."/>
            <person name="Kautsar S.A."/>
            <person name="Yang D."/>
            <person name="Bader C.D."/>
            <person name="Teijaro C.N."/>
            <person name="Fluegel L."/>
            <person name="Davis C.M."/>
            <person name="Simpson J.R."/>
            <person name="Lauterbach L."/>
            <person name="Steele A.D."/>
            <person name="Gui C."/>
            <person name="Meng S."/>
            <person name="Li G."/>
            <person name="Viehrig K."/>
            <person name="Ye F."/>
            <person name="Su P."/>
            <person name="Kiefer A.F."/>
            <person name="Nichols A."/>
            <person name="Cepeda A.J."/>
            <person name="Yan W."/>
            <person name="Fan B."/>
            <person name="Jiang Y."/>
            <person name="Adhikari A."/>
            <person name="Zheng C.-J."/>
            <person name="Schuster L."/>
            <person name="Cowan T.M."/>
            <person name="Smanski M.J."/>
            <person name="Chevrette M.G."/>
            <person name="De Carvalho L.P.S."/>
            <person name="Shen B."/>
        </authorList>
    </citation>
    <scope>NUCLEOTIDE SEQUENCE [LARGE SCALE GENOMIC DNA]</scope>
    <source>
        <strain evidence="1 2">NPDC002593</strain>
    </source>
</reference>
<dbReference type="Pfam" id="PF00300">
    <property type="entry name" value="His_Phos_1"/>
    <property type="match status" value="1"/>
</dbReference>
<dbReference type="EMBL" id="JBIAQY010000032">
    <property type="protein sequence ID" value="MFF3574900.1"/>
    <property type="molecule type" value="Genomic_DNA"/>
</dbReference>
<accession>A0ABW6SEZ9</accession>
<proteinExistence type="predicted"/>
<organism evidence="1 2">
    <name type="scientific">Nocardia jiangxiensis</name>
    <dbReference type="NCBI Taxonomy" id="282685"/>
    <lineage>
        <taxon>Bacteria</taxon>
        <taxon>Bacillati</taxon>
        <taxon>Actinomycetota</taxon>
        <taxon>Actinomycetes</taxon>
        <taxon>Mycobacteriales</taxon>
        <taxon>Nocardiaceae</taxon>
        <taxon>Nocardia</taxon>
    </lineage>
</organism>
<dbReference type="InterPro" id="IPR029033">
    <property type="entry name" value="His_PPase_superfam"/>
</dbReference>
<dbReference type="RefSeq" id="WP_218008934.1">
    <property type="nucleotide sequence ID" value="NZ_JBIAQY010000032.1"/>
</dbReference>
<dbReference type="SUPFAM" id="SSF53254">
    <property type="entry name" value="Phosphoglycerate mutase-like"/>
    <property type="match status" value="1"/>
</dbReference>
<keyword evidence="2" id="KW-1185">Reference proteome</keyword>
<evidence type="ECO:0000313" key="2">
    <source>
        <dbReference type="Proteomes" id="UP001601992"/>
    </source>
</evidence>
<gene>
    <name evidence="1" type="ORF">ACFYXQ_44865</name>
</gene>
<protein>
    <submittedName>
        <fullName evidence="1">Histidine phosphatase family protein</fullName>
    </submittedName>
</protein>
<comment type="caution">
    <text evidence="1">The sequence shown here is derived from an EMBL/GenBank/DDBJ whole genome shotgun (WGS) entry which is preliminary data.</text>
</comment>
<dbReference type="Proteomes" id="UP001601992">
    <property type="component" value="Unassembled WGS sequence"/>
</dbReference>
<dbReference type="Gene3D" id="3.40.50.1240">
    <property type="entry name" value="Phosphoglycerate mutase-like"/>
    <property type="match status" value="1"/>
</dbReference>